<gene>
    <name evidence="1" type="ORF">CLV92_106227</name>
</gene>
<reference evidence="1 2" key="1">
    <citation type="submission" date="2018-02" db="EMBL/GenBank/DDBJ databases">
        <title>Genomic Encyclopedia of Archaeal and Bacterial Type Strains, Phase II (KMG-II): from individual species to whole genera.</title>
        <authorList>
            <person name="Goeker M."/>
        </authorList>
    </citation>
    <scope>NUCLEOTIDE SEQUENCE [LARGE SCALE GENOMIC DNA]</scope>
    <source>
        <strain evidence="1 2">DSM 22857</strain>
    </source>
</reference>
<keyword evidence="2" id="KW-1185">Reference proteome</keyword>
<dbReference type="AlphaFoldDB" id="A0A2S6IMD4"/>
<dbReference type="RefSeq" id="WP_104432763.1">
    <property type="nucleotide sequence ID" value="NZ_PTJD01000006.1"/>
</dbReference>
<sequence length="83" mass="8449">MRLSLFRRDHGASRLAAALVVLGGGCLLALLATPVVGMSSAVVSAGPGVGTWLLTGALLAGIAGESSPRLRQRLLTSPGRRRS</sequence>
<dbReference type="PROSITE" id="PS51257">
    <property type="entry name" value="PROKAR_LIPOPROTEIN"/>
    <property type="match status" value="1"/>
</dbReference>
<dbReference type="Proteomes" id="UP000239485">
    <property type="component" value="Unassembled WGS sequence"/>
</dbReference>
<accession>A0A2S6IMD4</accession>
<comment type="caution">
    <text evidence="1">The sequence shown here is derived from an EMBL/GenBank/DDBJ whole genome shotgun (WGS) entry which is preliminary data.</text>
</comment>
<organism evidence="1 2">
    <name type="scientific">Kineococcus xinjiangensis</name>
    <dbReference type="NCBI Taxonomy" id="512762"/>
    <lineage>
        <taxon>Bacteria</taxon>
        <taxon>Bacillati</taxon>
        <taxon>Actinomycetota</taxon>
        <taxon>Actinomycetes</taxon>
        <taxon>Kineosporiales</taxon>
        <taxon>Kineosporiaceae</taxon>
        <taxon>Kineococcus</taxon>
    </lineage>
</organism>
<evidence type="ECO:0000313" key="1">
    <source>
        <dbReference type="EMBL" id="PPK95404.1"/>
    </source>
</evidence>
<evidence type="ECO:0000313" key="2">
    <source>
        <dbReference type="Proteomes" id="UP000239485"/>
    </source>
</evidence>
<protein>
    <submittedName>
        <fullName evidence="1">Uncharacterized protein</fullName>
    </submittedName>
</protein>
<name>A0A2S6IMD4_9ACTN</name>
<dbReference type="EMBL" id="PTJD01000006">
    <property type="protein sequence ID" value="PPK95404.1"/>
    <property type="molecule type" value="Genomic_DNA"/>
</dbReference>
<proteinExistence type="predicted"/>